<sequence>MTKAQDGRDGLCGRKTIIADYCKQRSQKSGLEDCVFLCLRRGRRHYAIDIPIDRDKPNLGLDRLRKESGPWWKRWSLYSAIGVQEINIRFMKVERPEESRQPELRVCILEKSYSTDISRLEKAIHLGLEDAEQCDCGIDVNGKPDHFYGCANEAFDEWEGTYCKMQRTRELQQQQSDYFWLPSMLKYYWQHGIDEDGIVFLSRVGFVHSYADLQYDTFSDAASPYGRTTSAFLLIEGWHVRYLLALIGASLSCSVCVVAIAAALTQSFDIAFTAGSYACGLAGALIAVVTFLSAVL</sequence>
<evidence type="ECO:0000313" key="2">
    <source>
        <dbReference type="EMBL" id="KJK76146.1"/>
    </source>
</evidence>
<dbReference type="EMBL" id="KE384747">
    <property type="protein sequence ID" value="KJK76146.1"/>
    <property type="molecule type" value="Genomic_DNA"/>
</dbReference>
<proteinExistence type="predicted"/>
<name>A0A0D9NQI5_METAN</name>
<gene>
    <name evidence="2" type="ORF">H634G_08552</name>
</gene>
<accession>A0A0D9NQI5</accession>
<feature type="transmembrane region" description="Helical" evidence="1">
    <location>
        <begin position="242"/>
        <end position="264"/>
    </location>
</feature>
<protein>
    <submittedName>
        <fullName evidence="2">Uncharacterized protein</fullName>
    </submittedName>
</protein>
<keyword evidence="1" id="KW-0472">Membrane</keyword>
<evidence type="ECO:0000313" key="3">
    <source>
        <dbReference type="Proteomes" id="UP000054544"/>
    </source>
</evidence>
<keyword evidence="1" id="KW-1133">Transmembrane helix</keyword>
<feature type="transmembrane region" description="Helical" evidence="1">
    <location>
        <begin position="270"/>
        <end position="295"/>
    </location>
</feature>
<organism evidence="2 3">
    <name type="scientific">Metarhizium anisopliae BRIP 53293</name>
    <dbReference type="NCBI Taxonomy" id="1291518"/>
    <lineage>
        <taxon>Eukaryota</taxon>
        <taxon>Fungi</taxon>
        <taxon>Dikarya</taxon>
        <taxon>Ascomycota</taxon>
        <taxon>Pezizomycotina</taxon>
        <taxon>Sordariomycetes</taxon>
        <taxon>Hypocreomycetidae</taxon>
        <taxon>Hypocreales</taxon>
        <taxon>Clavicipitaceae</taxon>
        <taxon>Metarhizium</taxon>
    </lineage>
</organism>
<keyword evidence="3" id="KW-1185">Reference proteome</keyword>
<dbReference type="Proteomes" id="UP000054544">
    <property type="component" value="Unassembled WGS sequence"/>
</dbReference>
<dbReference type="AlphaFoldDB" id="A0A0D9NQI5"/>
<evidence type="ECO:0000256" key="1">
    <source>
        <dbReference type="SAM" id="Phobius"/>
    </source>
</evidence>
<keyword evidence="1" id="KW-0812">Transmembrane</keyword>
<reference evidence="3" key="1">
    <citation type="journal article" date="2014" name="BMC Genomics">
        <title>The genome sequence of the biocontrol fungus Metarhizium anisopliae and comparative genomics of Metarhizium species.</title>
        <authorList>
            <person name="Pattemore J.A."/>
            <person name="Hane J.K."/>
            <person name="Williams A.H."/>
            <person name="Wilson B.A."/>
            <person name="Stodart B.J."/>
            <person name="Ash G.J."/>
        </authorList>
    </citation>
    <scope>NUCLEOTIDE SEQUENCE [LARGE SCALE GENOMIC DNA]</scope>
    <source>
        <strain evidence="3">BRIP 53293</strain>
    </source>
</reference>